<dbReference type="OrthoDB" id="5982395at2759"/>
<reference evidence="2" key="1">
    <citation type="submission" date="2023-01" db="EMBL/GenBank/DDBJ databases">
        <title>Genome assembly of the deep-sea coral Lophelia pertusa.</title>
        <authorList>
            <person name="Herrera S."/>
            <person name="Cordes E."/>
        </authorList>
    </citation>
    <scope>NUCLEOTIDE SEQUENCE</scope>
    <source>
        <strain evidence="2">USNM1676648</strain>
        <tissue evidence="2">Polyp</tissue>
    </source>
</reference>
<sequence length="139" mass="16042">MAVAKTFLFVCVSLLAHIAGVFSQSQFLRWCVQENGMCHQNWECCDKMFCSDHFGIGKCIPLTSSIPIPAATWPQTYPYPWQWPPYWPLKPKKKKKKKKKKIIIRVCGDLMGLNVKAKKKNSLFRSLKCKQKQGRIGHN</sequence>
<accession>A0A9X0A179</accession>
<protein>
    <submittedName>
        <fullName evidence="2">Uncharacterized protein</fullName>
    </submittedName>
</protein>
<evidence type="ECO:0000256" key="1">
    <source>
        <dbReference type="SAM" id="SignalP"/>
    </source>
</evidence>
<feature type="chain" id="PRO_5040718477" evidence="1">
    <location>
        <begin position="24"/>
        <end position="139"/>
    </location>
</feature>
<dbReference type="AlphaFoldDB" id="A0A9X0A179"/>
<dbReference type="EMBL" id="MU825405">
    <property type="protein sequence ID" value="KAJ7391612.1"/>
    <property type="molecule type" value="Genomic_DNA"/>
</dbReference>
<organism evidence="2 3">
    <name type="scientific">Desmophyllum pertusum</name>
    <dbReference type="NCBI Taxonomy" id="174260"/>
    <lineage>
        <taxon>Eukaryota</taxon>
        <taxon>Metazoa</taxon>
        <taxon>Cnidaria</taxon>
        <taxon>Anthozoa</taxon>
        <taxon>Hexacorallia</taxon>
        <taxon>Scleractinia</taxon>
        <taxon>Caryophylliina</taxon>
        <taxon>Caryophylliidae</taxon>
        <taxon>Desmophyllum</taxon>
    </lineage>
</organism>
<dbReference type="Proteomes" id="UP001163046">
    <property type="component" value="Unassembled WGS sequence"/>
</dbReference>
<name>A0A9X0A179_9CNID</name>
<evidence type="ECO:0000313" key="3">
    <source>
        <dbReference type="Proteomes" id="UP001163046"/>
    </source>
</evidence>
<evidence type="ECO:0000313" key="2">
    <source>
        <dbReference type="EMBL" id="KAJ7391612.1"/>
    </source>
</evidence>
<gene>
    <name evidence="2" type="ORF">OS493_017309</name>
</gene>
<feature type="signal peptide" evidence="1">
    <location>
        <begin position="1"/>
        <end position="23"/>
    </location>
</feature>
<proteinExistence type="predicted"/>
<keyword evidence="1" id="KW-0732">Signal</keyword>
<comment type="caution">
    <text evidence="2">The sequence shown here is derived from an EMBL/GenBank/DDBJ whole genome shotgun (WGS) entry which is preliminary data.</text>
</comment>
<keyword evidence="3" id="KW-1185">Reference proteome</keyword>